<reference evidence="2" key="1">
    <citation type="journal article" date="2014" name="Int. J. Syst. Evol. Microbiol.">
        <title>Complete genome sequence of Corynebacterium casei LMG S-19264T (=DSM 44701T), isolated from a smear-ripened cheese.</title>
        <authorList>
            <consortium name="US DOE Joint Genome Institute (JGI-PGF)"/>
            <person name="Walter F."/>
            <person name="Albersmeier A."/>
            <person name="Kalinowski J."/>
            <person name="Ruckert C."/>
        </authorList>
    </citation>
    <scope>NUCLEOTIDE SEQUENCE</scope>
    <source>
        <strain evidence="2">CGMCC 1.15034</strain>
    </source>
</reference>
<feature type="transmembrane region" description="Helical" evidence="1">
    <location>
        <begin position="56"/>
        <end position="75"/>
    </location>
</feature>
<dbReference type="AlphaFoldDB" id="A0AA87W9I5"/>
<comment type="caution">
    <text evidence="2">The sequence shown here is derived from an EMBL/GenBank/DDBJ whole genome shotgun (WGS) entry which is preliminary data.</text>
</comment>
<dbReference type="Proteomes" id="UP000625079">
    <property type="component" value="Unassembled WGS sequence"/>
</dbReference>
<accession>A0AA87W9I5</accession>
<protein>
    <submittedName>
        <fullName evidence="2">Uncharacterized protein</fullName>
    </submittedName>
</protein>
<dbReference type="EMBL" id="BMHC01000009">
    <property type="protein sequence ID" value="GGI26804.1"/>
    <property type="molecule type" value="Genomic_DNA"/>
</dbReference>
<proteinExistence type="predicted"/>
<dbReference type="RefSeq" id="WP_128965763.1">
    <property type="nucleotide sequence ID" value="NZ_BMHC01000009.1"/>
</dbReference>
<organism evidence="2 3">
    <name type="scientific">Bradyrhizobium guangdongense</name>
    <dbReference type="NCBI Taxonomy" id="1325090"/>
    <lineage>
        <taxon>Bacteria</taxon>
        <taxon>Pseudomonadati</taxon>
        <taxon>Pseudomonadota</taxon>
        <taxon>Alphaproteobacteria</taxon>
        <taxon>Hyphomicrobiales</taxon>
        <taxon>Nitrobacteraceae</taxon>
        <taxon>Bradyrhizobium</taxon>
    </lineage>
</organism>
<evidence type="ECO:0000313" key="3">
    <source>
        <dbReference type="Proteomes" id="UP000625079"/>
    </source>
</evidence>
<evidence type="ECO:0000256" key="1">
    <source>
        <dbReference type="SAM" id="Phobius"/>
    </source>
</evidence>
<keyword evidence="1" id="KW-0812">Transmembrane</keyword>
<sequence length="87" mass="10073">MLGFGVLFVGFWGHFLYLWYLTDEVQVISMRAGRALGHATYREAPMIFIYQFGRQAAFCALGLFLVAVAVIIPIYHRKRLFWPDGDR</sequence>
<keyword evidence="1" id="KW-1133">Transmembrane helix</keyword>
<name>A0AA87W9I5_9BRAD</name>
<reference evidence="2" key="2">
    <citation type="submission" date="2022-12" db="EMBL/GenBank/DDBJ databases">
        <authorList>
            <person name="Sun Q."/>
            <person name="Zhou Y."/>
        </authorList>
    </citation>
    <scope>NUCLEOTIDE SEQUENCE</scope>
    <source>
        <strain evidence="2">CGMCC 1.15034</strain>
    </source>
</reference>
<feature type="transmembrane region" description="Helical" evidence="1">
    <location>
        <begin position="6"/>
        <end position="22"/>
    </location>
</feature>
<keyword evidence="1" id="KW-0472">Membrane</keyword>
<evidence type="ECO:0000313" key="2">
    <source>
        <dbReference type="EMBL" id="GGI26804.1"/>
    </source>
</evidence>
<gene>
    <name evidence="2" type="ORF">GCM10010987_41210</name>
</gene>